<evidence type="ECO:0000256" key="2">
    <source>
        <dbReference type="SAM" id="MobiDB-lite"/>
    </source>
</evidence>
<evidence type="ECO:0000256" key="1">
    <source>
        <dbReference type="SAM" id="Coils"/>
    </source>
</evidence>
<reference evidence="3" key="1">
    <citation type="submission" date="2020-08" db="EMBL/GenBank/DDBJ databases">
        <title>Chromosome-level assembly of Southern catfish (Silurus meridionalis) provides insights into visual adaptation to the nocturnal and benthic lifestyles.</title>
        <authorList>
            <person name="Zhang Y."/>
            <person name="Wang D."/>
            <person name="Peng Z."/>
        </authorList>
    </citation>
    <scope>NUCLEOTIDE SEQUENCE</scope>
    <source>
        <strain evidence="3">SWU-2019-XX</strain>
        <tissue evidence="3">Muscle</tissue>
    </source>
</reference>
<dbReference type="InterPro" id="IPR037386">
    <property type="entry name" value="CCDC40"/>
</dbReference>
<dbReference type="EMBL" id="JABFDY010000001">
    <property type="protein sequence ID" value="KAF7711046.1"/>
    <property type="molecule type" value="Genomic_DNA"/>
</dbReference>
<keyword evidence="1" id="KW-0175">Coiled coil</keyword>
<feature type="compositionally biased region" description="Acidic residues" evidence="2">
    <location>
        <begin position="146"/>
        <end position="161"/>
    </location>
</feature>
<dbReference type="AlphaFoldDB" id="A0A8T0BZ54"/>
<sequence>MMKRNLRMVLRFYLTSSVPAGKFLFPIYKAFSVKMKRAVKPKDEEWGESPHDEEEPEEREEPEDGAEGPSDIRVSQQERSTERDESSTDLSHTHTPASIITHTHSEQDSGSVPEPPSSSLYLTLADHNAAALAESEDEERTRLSHDDDDAGDDGDDGDEDEDELIVLDPEHPLMTRVQEAVKKLFTRQMEILDLKLREEVMEQRVQMSGHEDLGVRLYSAQQDLSRLQVLLDDQHESSNEAIRDRSHIQDQVENIRNQYNNTTAQNNKQRTQVSELQSEMEVLALRQLYMQEMTSDLRSDVAAVKKAKNRAQAEKRRVEHQKHQQDLYVDRLTRQVEKLRENIALLQVQMQAQSNDRGASGDALAETQLEIDSMAVERKQLLQQWNSCLKEIKSEDEVYAQLQESLRSANHEVRALETEGEGYRRSITQEQERNESLTVQGNRAESNCATYRKLDSNAATKLEALQNLYTTNTRMLQEIERTLTRVTTDQSAHQSALTVLGKQLEKEAFTRLELEEKIMRKMQEQHTHDNTAKHTHHLSTKTMALQRENDAQISKVENELALLALEASDVELQVEALSSLQLEQEQEVMKRNQLLSTNEAAMAKLIFTIERKQVTINTWKKKIEQIRASTGQEDLGPLEIEVRTLSKKLEELEAEMKEQRHFWLWQQGELVSLSQEKHAENSAKLMLNTKLTILQQRKLRTKDANKKSVETQLHLEKIQEEKEQSLNSLVEAERQIMLWEKKIQLAHETRSAVDSESGKGDINTMKTEIHRMEGYCSQLLKQQEKMLREMEAAVARTENIAARSDALASSDRKPSTHSSLQNTLHNLRREIIQSHKQAGEYDALIALLQQEQNSLTETLREKRMQITELNKTISSQTDDLSNMQDIKQKNLFQLLTLQSRVKQLQAVRDGRYSPWASGEQALQLATHTMQQELRSVRQLVL</sequence>
<protein>
    <recommendedName>
        <fullName evidence="5">Coiled-coil domain-containing protein 40</fullName>
    </recommendedName>
</protein>
<proteinExistence type="predicted"/>
<evidence type="ECO:0000313" key="3">
    <source>
        <dbReference type="EMBL" id="KAF7711046.1"/>
    </source>
</evidence>
<feature type="compositionally biased region" description="Acidic residues" evidence="2">
    <location>
        <begin position="51"/>
        <end position="66"/>
    </location>
</feature>
<feature type="compositionally biased region" description="Basic and acidic residues" evidence="2">
    <location>
        <begin position="40"/>
        <end position="50"/>
    </location>
</feature>
<comment type="caution">
    <text evidence="3">The sequence shown here is derived from an EMBL/GenBank/DDBJ whole genome shotgun (WGS) entry which is preliminary data.</text>
</comment>
<feature type="region of interest" description="Disordered" evidence="2">
    <location>
        <begin position="39"/>
        <end position="94"/>
    </location>
</feature>
<evidence type="ECO:0000313" key="4">
    <source>
        <dbReference type="Proteomes" id="UP000606274"/>
    </source>
</evidence>
<dbReference type="GO" id="GO:0005929">
    <property type="term" value="C:cilium"/>
    <property type="evidence" value="ECO:0007669"/>
    <property type="project" value="TreeGrafter"/>
</dbReference>
<feature type="coiled-coil region" evidence="1">
    <location>
        <begin position="715"/>
        <end position="749"/>
    </location>
</feature>
<organism evidence="3 4">
    <name type="scientific">Silurus meridionalis</name>
    <name type="common">Southern catfish</name>
    <name type="synonym">Silurus soldatovi meridionalis</name>
    <dbReference type="NCBI Taxonomy" id="175797"/>
    <lineage>
        <taxon>Eukaryota</taxon>
        <taxon>Metazoa</taxon>
        <taxon>Chordata</taxon>
        <taxon>Craniata</taxon>
        <taxon>Vertebrata</taxon>
        <taxon>Euteleostomi</taxon>
        <taxon>Actinopterygii</taxon>
        <taxon>Neopterygii</taxon>
        <taxon>Teleostei</taxon>
        <taxon>Ostariophysi</taxon>
        <taxon>Siluriformes</taxon>
        <taxon>Siluridae</taxon>
        <taxon>Silurus</taxon>
    </lineage>
</organism>
<dbReference type="Proteomes" id="UP000606274">
    <property type="component" value="Unassembled WGS sequence"/>
</dbReference>
<feature type="coiled-coil region" evidence="1">
    <location>
        <begin position="635"/>
        <end position="662"/>
    </location>
</feature>
<dbReference type="PANTHER" id="PTHR16275:SF8">
    <property type="entry name" value="COILED-COIL DOMAIN-CONTAINING PROTEIN 40"/>
    <property type="match status" value="1"/>
</dbReference>
<dbReference type="GO" id="GO:0001947">
    <property type="term" value="P:heart looping"/>
    <property type="evidence" value="ECO:0007669"/>
    <property type="project" value="TreeGrafter"/>
</dbReference>
<gene>
    <name evidence="3" type="ORF">HF521_000057</name>
</gene>
<accession>A0A8T0BZ54</accession>
<name>A0A8T0BZ54_SILME</name>
<dbReference type="GO" id="GO:0005576">
    <property type="term" value="C:extracellular region"/>
    <property type="evidence" value="ECO:0007669"/>
    <property type="project" value="GOC"/>
</dbReference>
<dbReference type="PANTHER" id="PTHR16275">
    <property type="entry name" value="COILED-COIL DOMAIN-CONTAINING PROTEIN 40"/>
    <property type="match status" value="1"/>
</dbReference>
<feature type="coiled-coil region" evidence="1">
    <location>
        <begin position="245"/>
        <end position="419"/>
    </location>
</feature>
<feature type="region of interest" description="Disordered" evidence="2">
    <location>
        <begin position="130"/>
        <end position="161"/>
    </location>
</feature>
<dbReference type="GO" id="GO:0035082">
    <property type="term" value="P:axoneme assembly"/>
    <property type="evidence" value="ECO:0007669"/>
    <property type="project" value="InterPro"/>
</dbReference>
<dbReference type="GO" id="GO:0005737">
    <property type="term" value="C:cytoplasm"/>
    <property type="evidence" value="ECO:0007669"/>
    <property type="project" value="TreeGrafter"/>
</dbReference>
<dbReference type="GO" id="GO:0060287">
    <property type="term" value="P:epithelial cilium movement involved in determination of left/right asymmetry"/>
    <property type="evidence" value="ECO:0007669"/>
    <property type="project" value="TreeGrafter"/>
</dbReference>
<keyword evidence="4" id="KW-1185">Reference proteome</keyword>
<evidence type="ECO:0008006" key="5">
    <source>
        <dbReference type="Google" id="ProtNLM"/>
    </source>
</evidence>